<dbReference type="OrthoDB" id="3595619at2759"/>
<organism evidence="2 3">
    <name type="scientific">Phialocephala subalpina</name>
    <dbReference type="NCBI Taxonomy" id="576137"/>
    <lineage>
        <taxon>Eukaryota</taxon>
        <taxon>Fungi</taxon>
        <taxon>Dikarya</taxon>
        <taxon>Ascomycota</taxon>
        <taxon>Pezizomycotina</taxon>
        <taxon>Leotiomycetes</taxon>
        <taxon>Helotiales</taxon>
        <taxon>Mollisiaceae</taxon>
        <taxon>Phialocephala</taxon>
        <taxon>Phialocephala fortinii species complex</taxon>
    </lineage>
</organism>
<feature type="region of interest" description="Disordered" evidence="1">
    <location>
        <begin position="367"/>
        <end position="415"/>
    </location>
</feature>
<dbReference type="EMBL" id="FJOG01000020">
    <property type="protein sequence ID" value="CZR62355.1"/>
    <property type="molecule type" value="Genomic_DNA"/>
</dbReference>
<accession>A0A1L7XBH2</accession>
<gene>
    <name evidence="2" type="ORF">PAC_12252</name>
</gene>
<feature type="compositionally biased region" description="Low complexity" evidence="1">
    <location>
        <begin position="367"/>
        <end position="385"/>
    </location>
</feature>
<evidence type="ECO:0000256" key="1">
    <source>
        <dbReference type="SAM" id="MobiDB-lite"/>
    </source>
</evidence>
<feature type="region of interest" description="Disordered" evidence="1">
    <location>
        <begin position="41"/>
        <end position="63"/>
    </location>
</feature>
<sequence>MKILSGLDDAYKALGETIHCCAPLLKEQAPRRGIEKQMRIEHHQPRLVPPPIPEPQEHESRGREWIERTKSFASRASSRGSFSVRRKLNAYNGPRNRSRNGSRRPRIGAPTEFRHVENSVPRRTERFRPLELSIYMLDNQLSPILSHFGAIDDMSYPDEAKTLPYPPATFADSRSESAMSFRIPRKPVRSSSGTSGTSEWTAHYKPRPESLSTQELLAALENQLPKPPPPARLRSMTEPPVYQRVKSALHEKYELEQRLKDIEEIIEERKSIYLNSRPTSRATSLARPESIYSENLGMFLDVNILLFSNFIEPMPPPPDVRSFTPVPILPMAPSFAARVALPEADRRPRTAPSKTVHIPTRLKSFTEASATFATPSPSSTSSQPPSRDRLERALPPPPPLPLVLQSPPPPLRKKKSFSRVSNWLFPSSSTEHARTSSLDSVTNTPKPLTSREGFYQCVDIQQSSRRVSNSTVSTISTLESELDEPTIPTTWTPDSSPGLGQKREQSTNVEIREFSMEEERNEKSLELTRVRTFGEKEMGAEERWRMEPMPAHVPGRNSVGVAF</sequence>
<feature type="region of interest" description="Disordered" evidence="1">
    <location>
        <begin position="176"/>
        <end position="204"/>
    </location>
</feature>
<protein>
    <submittedName>
        <fullName evidence="2">Uncharacterized protein</fullName>
    </submittedName>
</protein>
<feature type="compositionally biased region" description="Basic residues" evidence="1">
    <location>
        <begin position="96"/>
        <end position="106"/>
    </location>
</feature>
<reference evidence="2 3" key="1">
    <citation type="submission" date="2016-03" db="EMBL/GenBank/DDBJ databases">
        <authorList>
            <person name="Ploux O."/>
        </authorList>
    </citation>
    <scope>NUCLEOTIDE SEQUENCE [LARGE SCALE GENOMIC DNA]</scope>
    <source>
        <strain evidence="2 3">UAMH 11012</strain>
    </source>
</reference>
<feature type="region of interest" description="Disordered" evidence="1">
    <location>
        <begin position="428"/>
        <end position="448"/>
    </location>
</feature>
<feature type="region of interest" description="Disordered" evidence="1">
    <location>
        <begin position="477"/>
        <end position="506"/>
    </location>
</feature>
<dbReference type="STRING" id="576137.A0A1L7XBH2"/>
<dbReference type="AlphaFoldDB" id="A0A1L7XBH2"/>
<feature type="region of interest" description="Disordered" evidence="1">
    <location>
        <begin position="341"/>
        <end position="360"/>
    </location>
</feature>
<dbReference type="Proteomes" id="UP000184330">
    <property type="component" value="Unassembled WGS sequence"/>
</dbReference>
<evidence type="ECO:0000313" key="3">
    <source>
        <dbReference type="Proteomes" id="UP000184330"/>
    </source>
</evidence>
<keyword evidence="3" id="KW-1185">Reference proteome</keyword>
<feature type="region of interest" description="Disordered" evidence="1">
    <location>
        <begin position="76"/>
        <end position="120"/>
    </location>
</feature>
<feature type="compositionally biased region" description="Pro residues" evidence="1">
    <location>
        <begin position="394"/>
        <end position="410"/>
    </location>
</feature>
<feature type="compositionally biased region" description="Polar residues" evidence="1">
    <location>
        <begin position="428"/>
        <end position="447"/>
    </location>
</feature>
<name>A0A1L7XBH2_9HELO</name>
<proteinExistence type="predicted"/>
<evidence type="ECO:0000313" key="2">
    <source>
        <dbReference type="EMBL" id="CZR62355.1"/>
    </source>
</evidence>